<dbReference type="InterPro" id="IPR001444">
    <property type="entry name" value="Flag_bb_rod_N"/>
</dbReference>
<sequence>MPIGFETAVGKQQEALRVYQRRHQILASNLANADTPHFKARDLDFRAALQEQMGPGSPAMQTTNARHIQSSGMGAGGEVQYRVPNQPSLDGNTVDPDLEMSNWAENVMRYQAALQFTSGRISSLKNAITGQTMR</sequence>
<dbReference type="GO" id="GO:0030694">
    <property type="term" value="C:bacterial-type flagellum basal body, rod"/>
    <property type="evidence" value="ECO:0007669"/>
    <property type="project" value="InterPro"/>
</dbReference>
<dbReference type="PANTHER" id="PTHR30435">
    <property type="entry name" value="FLAGELLAR PROTEIN"/>
    <property type="match status" value="1"/>
</dbReference>
<protein>
    <recommendedName>
        <fullName evidence="3 6">Flagellar basal body rod protein FlgB</fullName>
    </recommendedName>
</protein>
<accession>A0AAP6JCG1</accession>
<gene>
    <name evidence="9" type="primary">flgB</name>
    <name evidence="9" type="ORF">VCB98_00190</name>
</gene>
<dbReference type="Pfam" id="PF00460">
    <property type="entry name" value="Flg_bb_rod"/>
    <property type="match status" value="1"/>
</dbReference>
<dbReference type="InterPro" id="IPR006300">
    <property type="entry name" value="FlgB"/>
</dbReference>
<evidence type="ECO:0000256" key="4">
    <source>
        <dbReference type="ARBA" id="ARBA00023143"/>
    </source>
</evidence>
<evidence type="ECO:0000256" key="7">
    <source>
        <dbReference type="SAM" id="MobiDB-lite"/>
    </source>
</evidence>
<dbReference type="GO" id="GO:0071978">
    <property type="term" value="P:bacterial-type flagellum-dependent swarming motility"/>
    <property type="evidence" value="ECO:0007669"/>
    <property type="project" value="TreeGrafter"/>
</dbReference>
<comment type="function">
    <text evidence="5 6">Structural component of flagellum, the bacterial motility apparatus. Part of the rod structure of flagellar basal body.</text>
</comment>
<feature type="region of interest" description="Disordered" evidence="7">
    <location>
        <begin position="69"/>
        <end position="88"/>
    </location>
</feature>
<evidence type="ECO:0000256" key="3">
    <source>
        <dbReference type="ARBA" id="ARBA00014376"/>
    </source>
</evidence>
<reference evidence="9 10" key="1">
    <citation type="submission" date="2023-12" db="EMBL/GenBank/DDBJ databases">
        <title>Whole-genome sequencing of halo(alkali)philic microorganisms from hypersaline lakes.</title>
        <authorList>
            <person name="Sorokin D.Y."/>
            <person name="Merkel A.Y."/>
            <person name="Messina E."/>
            <person name="Yakimov M."/>
        </authorList>
    </citation>
    <scope>NUCLEOTIDE SEQUENCE [LARGE SCALE GENOMIC DNA]</scope>
    <source>
        <strain evidence="9 10">AB-CW1</strain>
    </source>
</reference>
<proteinExistence type="inferred from homology"/>
<feature type="domain" description="Flagellar basal body rod protein N-terminal" evidence="8">
    <location>
        <begin position="14"/>
        <end position="39"/>
    </location>
</feature>
<keyword evidence="10" id="KW-1185">Reference proteome</keyword>
<evidence type="ECO:0000313" key="9">
    <source>
        <dbReference type="EMBL" id="MEA5444235.1"/>
    </source>
</evidence>
<evidence type="ECO:0000256" key="5">
    <source>
        <dbReference type="ARBA" id="ARBA00024934"/>
    </source>
</evidence>
<comment type="similarity">
    <text evidence="2 6">Belongs to the flagella basal body rod proteins family.</text>
</comment>
<evidence type="ECO:0000256" key="6">
    <source>
        <dbReference type="PIRNR" id="PIRNR002889"/>
    </source>
</evidence>
<dbReference type="EMBL" id="JAYGII010000001">
    <property type="protein sequence ID" value="MEA5444235.1"/>
    <property type="molecule type" value="Genomic_DNA"/>
</dbReference>
<evidence type="ECO:0000313" key="10">
    <source>
        <dbReference type="Proteomes" id="UP001302316"/>
    </source>
</evidence>
<dbReference type="NCBIfam" id="TIGR01396">
    <property type="entry name" value="FlgB"/>
    <property type="match status" value="1"/>
</dbReference>
<keyword evidence="9" id="KW-0282">Flagellum</keyword>
<comment type="caution">
    <text evidence="9">The sequence shown here is derived from an EMBL/GenBank/DDBJ whole genome shotgun (WGS) entry which is preliminary data.</text>
</comment>
<keyword evidence="4 6" id="KW-0975">Bacterial flagellum</keyword>
<evidence type="ECO:0000256" key="1">
    <source>
        <dbReference type="ARBA" id="ARBA00004117"/>
    </source>
</evidence>
<keyword evidence="9" id="KW-0966">Cell projection</keyword>
<comment type="subcellular location">
    <subcellularLocation>
        <location evidence="1 6">Bacterial flagellum basal body</location>
    </subcellularLocation>
</comment>
<dbReference type="Proteomes" id="UP001302316">
    <property type="component" value="Unassembled WGS sequence"/>
</dbReference>
<keyword evidence="9" id="KW-0969">Cilium</keyword>
<dbReference type="PIRSF" id="PIRSF002889">
    <property type="entry name" value="Rod_FlgB"/>
    <property type="match status" value="1"/>
</dbReference>
<evidence type="ECO:0000256" key="2">
    <source>
        <dbReference type="ARBA" id="ARBA00009677"/>
    </source>
</evidence>
<dbReference type="PANTHER" id="PTHR30435:SF12">
    <property type="entry name" value="FLAGELLAR BASAL BODY ROD PROTEIN FLGB"/>
    <property type="match status" value="1"/>
</dbReference>
<dbReference type="AlphaFoldDB" id="A0AAP6JCG1"/>
<comment type="subunit">
    <text evidence="6">The basal body constitutes a major portion of the flagellar organelle and consists of a number of rings mounted on a central rod.</text>
</comment>
<evidence type="ECO:0000259" key="8">
    <source>
        <dbReference type="Pfam" id="PF00460"/>
    </source>
</evidence>
<name>A0AAP6JCG1_9GAMM</name>
<organism evidence="9 10">
    <name type="scientific">Natronospira elongata</name>
    <dbReference type="NCBI Taxonomy" id="3110268"/>
    <lineage>
        <taxon>Bacteria</taxon>
        <taxon>Pseudomonadati</taxon>
        <taxon>Pseudomonadota</taxon>
        <taxon>Gammaproteobacteria</taxon>
        <taxon>Natronospirales</taxon>
        <taxon>Natronospiraceae</taxon>
        <taxon>Natronospira</taxon>
    </lineage>
</organism>
<dbReference type="RefSeq" id="WP_346049234.1">
    <property type="nucleotide sequence ID" value="NZ_JAYGII010000001.1"/>
</dbReference>